<comment type="caution">
    <text evidence="5">The sequence shown here is derived from an EMBL/GenBank/DDBJ whole genome shotgun (WGS) entry which is preliminary data.</text>
</comment>
<dbReference type="InterPro" id="IPR025232">
    <property type="entry name" value="DUF4174"/>
</dbReference>
<evidence type="ECO:0000256" key="3">
    <source>
        <dbReference type="SAM" id="SignalP"/>
    </source>
</evidence>
<gene>
    <name evidence="5" type="ORF">GHO27_03315</name>
</gene>
<feature type="domain" description="DUF4174" evidence="4">
    <location>
        <begin position="25"/>
        <end position="144"/>
    </location>
</feature>
<evidence type="ECO:0000313" key="6">
    <source>
        <dbReference type="Proteomes" id="UP000478064"/>
    </source>
</evidence>
<reference evidence="5 6" key="1">
    <citation type="submission" date="2019-10" db="EMBL/GenBank/DDBJ databases">
        <title>Evaluation of single-gene subtyping targets for Pseudomonas.</title>
        <authorList>
            <person name="Reichler S.J."/>
            <person name="Orsi R.H."/>
            <person name="Wiedmann M."/>
            <person name="Martin N.H."/>
            <person name="Murphy S.I."/>
        </authorList>
    </citation>
    <scope>NUCLEOTIDE SEQUENCE [LARGE SCALE GENOMIC DNA]</scope>
    <source>
        <strain evidence="5 6">FSL R10-1637</strain>
    </source>
</reference>
<dbReference type="Pfam" id="PF13778">
    <property type="entry name" value="DUF4174"/>
    <property type="match status" value="1"/>
</dbReference>
<dbReference type="Proteomes" id="UP000478064">
    <property type="component" value="Unassembled WGS sequence"/>
</dbReference>
<protein>
    <submittedName>
        <fullName evidence="5">DUF4174 domain-containing protein</fullName>
    </submittedName>
</protein>
<feature type="signal peptide" evidence="3">
    <location>
        <begin position="1"/>
        <end position="19"/>
    </location>
</feature>
<organism evidence="5 6">
    <name type="scientific">Pseudomonas helleri</name>
    <dbReference type="NCBI Taxonomy" id="1608996"/>
    <lineage>
        <taxon>Bacteria</taxon>
        <taxon>Pseudomonadati</taxon>
        <taxon>Pseudomonadota</taxon>
        <taxon>Gammaproteobacteria</taxon>
        <taxon>Pseudomonadales</taxon>
        <taxon>Pseudomonadaceae</taxon>
        <taxon>Pseudomonas</taxon>
    </lineage>
</organism>
<dbReference type="RefSeq" id="WP_153372633.1">
    <property type="nucleotide sequence ID" value="NZ_WIVU01000004.1"/>
</dbReference>
<evidence type="ECO:0000256" key="2">
    <source>
        <dbReference type="SAM" id="MobiDB-lite"/>
    </source>
</evidence>
<dbReference type="EMBL" id="WIVU01000004">
    <property type="protein sequence ID" value="MQU04712.1"/>
    <property type="molecule type" value="Genomic_DNA"/>
</dbReference>
<feature type="region of interest" description="Disordered" evidence="2">
    <location>
        <begin position="137"/>
        <end position="181"/>
    </location>
</feature>
<accession>A0A6L5HMX7</accession>
<name>A0A6L5HMX7_9PSED</name>
<dbReference type="AlphaFoldDB" id="A0A6L5HMX7"/>
<evidence type="ECO:0000259" key="4">
    <source>
        <dbReference type="Pfam" id="PF13778"/>
    </source>
</evidence>
<evidence type="ECO:0000256" key="1">
    <source>
        <dbReference type="ARBA" id="ARBA00022729"/>
    </source>
</evidence>
<keyword evidence="1 3" id="KW-0732">Signal</keyword>
<sequence length="181" mass="19522">MFIRLLILASVLATSTAQAIEVPSPLEQDRGKSRPLVIVALKPNDPTLAELKKELEDPAIQQGFKDRSLVLYEVVGIAGKRDGKDLETQSTMSLIRGLKPGMIIEKAKVFLIGKDGERKFEGEGDADLPKLFATIDALPASEKETQAPPEAVPPEKPGKGSKPVKPVKPVKPAKPVKALED</sequence>
<proteinExistence type="predicted"/>
<evidence type="ECO:0000313" key="5">
    <source>
        <dbReference type="EMBL" id="MQU04712.1"/>
    </source>
</evidence>
<feature type="chain" id="PRO_5027039479" evidence="3">
    <location>
        <begin position="20"/>
        <end position="181"/>
    </location>
</feature>